<dbReference type="PRINTS" id="PR00313">
    <property type="entry name" value="CABNDNGRPT"/>
</dbReference>
<dbReference type="InterPro" id="IPR013858">
    <property type="entry name" value="Peptidase_M10B_C"/>
</dbReference>
<evidence type="ECO:0000313" key="7">
    <source>
        <dbReference type="EMBL" id="GEP54964.1"/>
    </source>
</evidence>
<dbReference type="OrthoDB" id="223957at2"/>
<dbReference type="Gene3D" id="2.150.10.10">
    <property type="entry name" value="Serralysin-like metalloprotease, C-terminal"/>
    <property type="match status" value="2"/>
</dbReference>
<feature type="active site" description="Charge relay system" evidence="5">
    <location>
        <position position="822"/>
    </location>
</feature>
<feature type="active site" description="Charge relay system" evidence="5">
    <location>
        <position position="826"/>
    </location>
</feature>
<keyword evidence="3" id="KW-0964">Secreted</keyword>
<comment type="subcellular location">
    <subcellularLocation>
        <location evidence="1">Secreted</location>
    </subcellularLocation>
</comment>
<dbReference type="PANTHER" id="PTHR14218:SF15">
    <property type="entry name" value="TRIPEPTIDYL-PEPTIDASE 1"/>
    <property type="match status" value="1"/>
</dbReference>
<dbReference type="PANTHER" id="PTHR14218">
    <property type="entry name" value="PROTEASE S8 TRIPEPTIDYL PEPTIDASE I CLN2"/>
    <property type="match status" value="1"/>
</dbReference>
<organism evidence="7 8">
    <name type="scientific">Reyranella soli</name>
    <dbReference type="NCBI Taxonomy" id="1230389"/>
    <lineage>
        <taxon>Bacteria</taxon>
        <taxon>Pseudomonadati</taxon>
        <taxon>Pseudomonadota</taxon>
        <taxon>Alphaproteobacteria</taxon>
        <taxon>Hyphomicrobiales</taxon>
        <taxon>Reyranellaceae</taxon>
        <taxon>Reyranella</taxon>
    </lineage>
</organism>
<gene>
    <name evidence="7" type="ORF">RSO01_21300</name>
</gene>
<dbReference type="Gene3D" id="3.40.50.200">
    <property type="entry name" value="Peptidase S8/S53 domain"/>
    <property type="match status" value="1"/>
</dbReference>
<comment type="caution">
    <text evidence="7">The sequence shown here is derived from an EMBL/GenBank/DDBJ whole genome shotgun (WGS) entry which is preliminary data.</text>
</comment>
<dbReference type="InterPro" id="IPR024079">
    <property type="entry name" value="MetalloPept_cat_dom_sf"/>
</dbReference>
<dbReference type="PROSITE" id="PS00330">
    <property type="entry name" value="HEMOLYSIN_CALCIUM"/>
    <property type="match status" value="1"/>
</dbReference>
<evidence type="ECO:0000259" key="6">
    <source>
        <dbReference type="PROSITE" id="PS51695"/>
    </source>
</evidence>
<keyword evidence="5" id="KW-0479">Metal-binding</keyword>
<dbReference type="InterPro" id="IPR001343">
    <property type="entry name" value="Hemolysn_Ca-bd"/>
</dbReference>
<feature type="binding site" evidence="5">
    <location>
        <position position="1134"/>
    </location>
    <ligand>
        <name>Ca(2+)</name>
        <dbReference type="ChEBI" id="CHEBI:29108"/>
    </ligand>
</feature>
<dbReference type="SUPFAM" id="SSF52743">
    <property type="entry name" value="Subtilisin-like"/>
    <property type="match status" value="1"/>
</dbReference>
<feature type="active site" description="Charge relay system" evidence="5">
    <location>
        <position position="1088"/>
    </location>
</feature>
<name>A0A512N7K6_9HYPH</name>
<accession>A0A512N7K6</accession>
<dbReference type="InterPro" id="IPR030400">
    <property type="entry name" value="Sedolisin_dom"/>
</dbReference>
<dbReference type="GO" id="GO:0006508">
    <property type="term" value="P:proteolysis"/>
    <property type="evidence" value="ECO:0007669"/>
    <property type="project" value="UniProtKB-KW"/>
</dbReference>
<feature type="binding site" evidence="5">
    <location>
        <position position="1133"/>
    </location>
    <ligand>
        <name>Ca(2+)</name>
        <dbReference type="ChEBI" id="CHEBI:29108"/>
    </ligand>
</feature>
<keyword evidence="5" id="KW-0720">Serine protease</keyword>
<dbReference type="GO" id="GO:0008270">
    <property type="term" value="F:zinc ion binding"/>
    <property type="evidence" value="ECO:0007669"/>
    <property type="project" value="InterPro"/>
</dbReference>
<keyword evidence="8" id="KW-1185">Reference proteome</keyword>
<keyword evidence="5" id="KW-0106">Calcium</keyword>
<proteinExistence type="inferred from homology"/>
<comment type="similarity">
    <text evidence="2">Belongs to the peptidase M10B family.</text>
</comment>
<dbReference type="Pfam" id="PF13448">
    <property type="entry name" value="DUF4114"/>
    <property type="match status" value="1"/>
</dbReference>
<dbReference type="GO" id="GO:0005615">
    <property type="term" value="C:extracellular space"/>
    <property type="evidence" value="ECO:0007669"/>
    <property type="project" value="InterPro"/>
</dbReference>
<feature type="binding site" evidence="5">
    <location>
        <position position="1170"/>
    </location>
    <ligand>
        <name>Ca(2+)</name>
        <dbReference type="ChEBI" id="CHEBI:29108"/>
    </ligand>
</feature>
<dbReference type="InterPro" id="IPR011049">
    <property type="entry name" value="Serralysin-like_metalloprot_C"/>
</dbReference>
<feature type="domain" description="Peptidase S53" evidence="6">
    <location>
        <begin position="736"/>
        <end position="1190"/>
    </location>
</feature>
<dbReference type="GO" id="GO:0004252">
    <property type="term" value="F:serine-type endopeptidase activity"/>
    <property type="evidence" value="ECO:0007669"/>
    <property type="project" value="UniProtKB-UniRule"/>
</dbReference>
<protein>
    <recommendedName>
        <fullName evidence="6">Peptidase S53 domain-containing protein</fullName>
    </recommendedName>
</protein>
<dbReference type="Proteomes" id="UP000321058">
    <property type="component" value="Unassembled WGS sequence"/>
</dbReference>
<keyword evidence="5" id="KW-0378">Hydrolase</keyword>
<dbReference type="InterPro" id="IPR018511">
    <property type="entry name" value="Hemolysin-typ_Ca-bd_CS"/>
</dbReference>
<keyword evidence="4" id="KW-0677">Repeat</keyword>
<dbReference type="GO" id="GO:0008240">
    <property type="term" value="F:tripeptidyl-peptidase activity"/>
    <property type="evidence" value="ECO:0007669"/>
    <property type="project" value="TreeGrafter"/>
</dbReference>
<evidence type="ECO:0000256" key="5">
    <source>
        <dbReference type="PROSITE-ProRule" id="PRU01032"/>
    </source>
</evidence>
<dbReference type="InterPro" id="IPR025193">
    <property type="entry name" value="DUF4114"/>
</dbReference>
<evidence type="ECO:0000313" key="8">
    <source>
        <dbReference type="Proteomes" id="UP000321058"/>
    </source>
</evidence>
<dbReference type="SMART" id="SM00235">
    <property type="entry name" value="ZnMc"/>
    <property type="match status" value="1"/>
</dbReference>
<evidence type="ECO:0000256" key="2">
    <source>
        <dbReference type="ARBA" id="ARBA00009490"/>
    </source>
</evidence>
<dbReference type="Gene3D" id="3.40.390.10">
    <property type="entry name" value="Collagenase (Catalytic Domain)"/>
    <property type="match status" value="1"/>
</dbReference>
<keyword evidence="5" id="KW-0645">Protease</keyword>
<reference evidence="7 8" key="1">
    <citation type="submission" date="2019-07" db="EMBL/GenBank/DDBJ databases">
        <title>Whole genome shotgun sequence of Reyranella soli NBRC 108950.</title>
        <authorList>
            <person name="Hosoyama A."/>
            <person name="Uohara A."/>
            <person name="Ohji S."/>
            <person name="Ichikawa N."/>
        </authorList>
    </citation>
    <scope>NUCLEOTIDE SEQUENCE [LARGE SCALE GENOMIC DNA]</scope>
    <source>
        <strain evidence="7 8">NBRC 108950</strain>
    </source>
</reference>
<dbReference type="RefSeq" id="WP_147149010.1">
    <property type="nucleotide sequence ID" value="NZ_BKAJ01000033.1"/>
</dbReference>
<dbReference type="GO" id="GO:0005509">
    <property type="term" value="F:calcium ion binding"/>
    <property type="evidence" value="ECO:0007669"/>
    <property type="project" value="InterPro"/>
</dbReference>
<dbReference type="SUPFAM" id="SSF55486">
    <property type="entry name" value="Metalloproteases ('zincins'), catalytic domain"/>
    <property type="match status" value="1"/>
</dbReference>
<dbReference type="InterPro" id="IPR050819">
    <property type="entry name" value="Tripeptidyl-peptidase_I"/>
</dbReference>
<comment type="cofactor">
    <cofactor evidence="5">
        <name>Ca(2+)</name>
        <dbReference type="ChEBI" id="CHEBI:29108"/>
    </cofactor>
    <text evidence="5">Binds 1 Ca(2+) ion per subunit.</text>
</comment>
<feature type="binding site" evidence="5">
    <location>
        <position position="1168"/>
    </location>
    <ligand>
        <name>Ca(2+)</name>
        <dbReference type="ChEBI" id="CHEBI:29108"/>
    </ligand>
</feature>
<dbReference type="Pfam" id="PF08548">
    <property type="entry name" value="Peptidase_M10_C"/>
    <property type="match status" value="1"/>
</dbReference>
<dbReference type="GO" id="GO:0008237">
    <property type="term" value="F:metallopeptidase activity"/>
    <property type="evidence" value="ECO:0007669"/>
    <property type="project" value="InterPro"/>
</dbReference>
<evidence type="ECO:0000256" key="4">
    <source>
        <dbReference type="ARBA" id="ARBA00022737"/>
    </source>
</evidence>
<dbReference type="Pfam" id="PF00353">
    <property type="entry name" value="HemolysinCabind"/>
    <property type="match status" value="3"/>
</dbReference>
<dbReference type="SUPFAM" id="SSF51120">
    <property type="entry name" value="beta-Roll"/>
    <property type="match status" value="2"/>
</dbReference>
<evidence type="ECO:0000256" key="3">
    <source>
        <dbReference type="ARBA" id="ARBA00022525"/>
    </source>
</evidence>
<sequence>MPINDQQDREVTFISGVDADGKVAATSYYTMQINADGSVMVPTQYGDLSNAIKWGNPTPGQSSGTVSYWFADTSGWSNTEKIVWEGTFSFWNGIADIDFQLAASAADANITVIRGSDNSAYANFHSSAEVPVGSATVVQAPTSGAIISVDTTGSGYGPINLDSGTAYGYVWSTLIHEVGHIVGLGHAGPYNSNVNPEQQQFGAYDALQWSLMSYINASDPSTRYYGDYATYVQWTDLGRDPLNTYYNPLSPQMLDILAAQRLYGASSNATFNGGDTYGFNSTFTDDYFKQVYDFNNNPSAIVTIWNHGTGNTLDLSGFAQNATVDLTPGTFSSAGGRTNNIAVAFDTVIETAIGGSGNDTIRASNVASNLQGGDGNDVLMGGSAGDTLTGGNGNDLLAGGGGGDTLNDSVGSNVLLGGDGNDTLSAGSEHDVLNGGAGVDTMTGGGQDDWFQFQAGQANGDTITDFSGRGGENDFLQFFGYGTAAQGATFTQVDATHWQITAAGGAIQETITVANGAAITADDYAFYPGYTQLENASYMDFSSWRSNAAGPPTGGVQITGPVVLNVALVLDRAQDPTALLSSNWATRQKELATLNENGTLWTKYGADAGNYSQVLTELQGLGIKTLDQLSADNGIANGYVSSAASRTVWVQVTQDSFSTLFGPQAKLMAETAQGGGNWYWTGDLSLPTSLTSLGVSGLWFDTSKFQPELANPGVGLAADLPQGWQSLGNASTQALRAFPQTLGASYYNLPLGGNVPTGTIGLVEPGVGTALLNDNQGNGFQAALDAYRATAGVPTGASAISVAGGGQVYPPTPPGQPNSAGERSLDVGIVATVAPNSPLVLYAGSGSNHGANATNFTAYQSAIWDLTNNPQVVTSSFSFNSQVAPGSPFYKATSELWTDVALRNISLFSDMGDRGSGNSFGNGLTNANTSRDSAFVVMVGGTSLSTVGAAHADATLADVTHKAMAGDPATLWQLAAGGLTQMPGTASTGTAFVETIWNRYYLDGNAFGVPGATHPTGYLFNNTSGGGADPGQPIPQYQTDYGLTPVTNDPYHLPGRGNPDVSANAGGNMFWLVPGADMTGVQGDDGTSASTPFWAGLTAQLNAVFHDQKLPQLGYMNDLLYIASAIAPAVFNDITMGKDASSFVLGGAITSDGVNITPTGYGYEAAAGYDLASGLGTPNALLLARELTHIAHHQMSFADIPSLIEGGSGGTGWTSGTDQTFLIQATTVAPMSASLMLGDHTINFDDTVAATYAWTSRFAEQVMQDNFDPNLVRLFDKQAMGWVGSWDVAEGASVSAIIGQGTGLANQANLTSTFGIADFATQMFKTTDKGVTTTLTGGDIHLARAVAVAETVGAADGQDAIVRVRQNGQDQLAVTFYKVDDYSGKIGNLNPGDAGYAEAAANHAYALQSGGSQLLGPGYGFFEQTSITVNAGDKIAMMLTNRSSGDVWYAFTQANSDGKGHIVNYGHNTWGFEDTRGGGDHDFNDLVVQLDFTSHYGNSWLM</sequence>
<dbReference type="InterPro" id="IPR036852">
    <property type="entry name" value="Peptidase_S8/S53_dom_sf"/>
</dbReference>
<dbReference type="PROSITE" id="PS51695">
    <property type="entry name" value="SEDOLISIN"/>
    <property type="match status" value="1"/>
</dbReference>
<dbReference type="EMBL" id="BKAJ01000033">
    <property type="protein sequence ID" value="GEP54964.1"/>
    <property type="molecule type" value="Genomic_DNA"/>
</dbReference>
<dbReference type="InterPro" id="IPR006026">
    <property type="entry name" value="Peptidase_Metallo"/>
</dbReference>
<evidence type="ECO:0000256" key="1">
    <source>
        <dbReference type="ARBA" id="ARBA00004613"/>
    </source>
</evidence>